<dbReference type="EMBL" id="VFQF01000002">
    <property type="protein sequence ID" value="TQN46174.1"/>
    <property type="molecule type" value="Genomic_DNA"/>
</dbReference>
<dbReference type="GO" id="GO:0016020">
    <property type="term" value="C:membrane"/>
    <property type="evidence" value="ECO:0007669"/>
    <property type="project" value="InterPro"/>
</dbReference>
<dbReference type="Gene3D" id="3.30.565.10">
    <property type="entry name" value="Histidine kinase-like ATPase, C-terminal domain"/>
    <property type="match status" value="1"/>
</dbReference>
<keyword evidence="5" id="KW-0547">Nucleotide-binding</keyword>
<dbReference type="GO" id="GO:0005524">
    <property type="term" value="F:ATP binding"/>
    <property type="evidence" value="ECO:0007669"/>
    <property type="project" value="UniProtKB-KW"/>
</dbReference>
<dbReference type="EC" id="2.7.13.3" evidence="2"/>
<dbReference type="AlphaFoldDB" id="A0A543PQ21"/>
<reference evidence="12 13" key="1">
    <citation type="submission" date="2019-06" db="EMBL/GenBank/DDBJ databases">
        <title>Sequencing the genomes of 1000 actinobacteria strains.</title>
        <authorList>
            <person name="Klenk H.-P."/>
        </authorList>
    </citation>
    <scope>NUCLEOTIDE SEQUENCE [LARGE SCALE GENOMIC DNA]</scope>
    <source>
        <strain evidence="12 13">DSM 21776</strain>
    </source>
</reference>
<evidence type="ECO:0000313" key="13">
    <source>
        <dbReference type="Proteomes" id="UP000320085"/>
    </source>
</evidence>
<dbReference type="InterPro" id="IPR050482">
    <property type="entry name" value="Sensor_HK_TwoCompSys"/>
</dbReference>
<keyword evidence="10" id="KW-0812">Transmembrane</keyword>
<organism evidence="12 13">
    <name type="scientific">Humibacillus xanthopallidus</name>
    <dbReference type="NCBI Taxonomy" id="412689"/>
    <lineage>
        <taxon>Bacteria</taxon>
        <taxon>Bacillati</taxon>
        <taxon>Actinomycetota</taxon>
        <taxon>Actinomycetes</taxon>
        <taxon>Micrococcales</taxon>
        <taxon>Intrasporangiaceae</taxon>
        <taxon>Humibacillus</taxon>
    </lineage>
</organism>
<dbReference type="GO" id="GO:0000155">
    <property type="term" value="F:phosphorelay sensor kinase activity"/>
    <property type="evidence" value="ECO:0007669"/>
    <property type="project" value="InterPro"/>
</dbReference>
<keyword evidence="10" id="KW-0472">Membrane</keyword>
<comment type="caution">
    <text evidence="12">The sequence shown here is derived from an EMBL/GenBank/DDBJ whole genome shotgun (WGS) entry which is preliminary data.</text>
</comment>
<dbReference type="OrthoDB" id="227596at2"/>
<evidence type="ECO:0000256" key="3">
    <source>
        <dbReference type="ARBA" id="ARBA00022553"/>
    </source>
</evidence>
<evidence type="ECO:0000256" key="6">
    <source>
        <dbReference type="ARBA" id="ARBA00022777"/>
    </source>
</evidence>
<evidence type="ECO:0000256" key="9">
    <source>
        <dbReference type="SAM" id="MobiDB-lite"/>
    </source>
</evidence>
<dbReference type="InterPro" id="IPR011712">
    <property type="entry name" value="Sig_transdc_His_kin_sub3_dim/P"/>
</dbReference>
<feature type="transmembrane region" description="Helical" evidence="10">
    <location>
        <begin position="135"/>
        <end position="153"/>
    </location>
</feature>
<dbReference type="PANTHER" id="PTHR24421">
    <property type="entry name" value="NITRATE/NITRITE SENSOR PROTEIN NARX-RELATED"/>
    <property type="match status" value="1"/>
</dbReference>
<dbReference type="Proteomes" id="UP000320085">
    <property type="component" value="Unassembled WGS sequence"/>
</dbReference>
<keyword evidence="7" id="KW-0067">ATP-binding</keyword>
<evidence type="ECO:0000256" key="4">
    <source>
        <dbReference type="ARBA" id="ARBA00022679"/>
    </source>
</evidence>
<evidence type="ECO:0000256" key="8">
    <source>
        <dbReference type="ARBA" id="ARBA00023012"/>
    </source>
</evidence>
<dbReference type="GO" id="GO:0046983">
    <property type="term" value="F:protein dimerization activity"/>
    <property type="evidence" value="ECO:0007669"/>
    <property type="project" value="InterPro"/>
</dbReference>
<sequence>MRGGRHGLATRARTFFGVDSDWERVPADPARTQRIDALIALVALAAGSLGVELLRSIDSLGNVQDSWLWPHVAVVLGTVPLAWRRRWPLAVATVLSVHLFVFGIVMPAVAVSLPLQAVYFVALFTGVAWARDRRLMLGVVAGVLLLMFGWLTWQLAIGSGVEQSLARDGRPMKRQGLFSPTSAYVVYSLLVNVVYFGGAVLGGQAAWRSAFQRHRLADQARTIDEQASTLQQQAVIEERLRIARELHDVVAHHVSVIGIQASAARRVLRRDPAVAEQSLRSIETSSREAVTQMRGLLGTLRSGDAAGTEPRAPEPGLADVPHLVASSTTDGLRATCHVVEDTPGAVDAVPGAVGLSLYRTVQEALANVRRHSTATSASVVVRVAHRPDRGFAHGYAEVEVLDDGRPRSGTSGSGLGLLGVRERLATHGGVSEIGPRVTGGYRVRVRMPLPDGPS</sequence>
<gene>
    <name evidence="12" type="ORF">FHX52_2880</name>
</gene>
<keyword evidence="3" id="KW-0597">Phosphoprotein</keyword>
<keyword evidence="4" id="KW-0808">Transferase</keyword>
<dbReference type="Gene3D" id="1.20.5.1930">
    <property type="match status" value="1"/>
</dbReference>
<keyword evidence="10" id="KW-1133">Transmembrane helix</keyword>
<dbReference type="CDD" id="cd16917">
    <property type="entry name" value="HATPase_UhpB-NarQ-NarX-like"/>
    <property type="match status" value="1"/>
</dbReference>
<accession>A0A543PQ21</accession>
<dbReference type="Pfam" id="PF07730">
    <property type="entry name" value="HisKA_3"/>
    <property type="match status" value="1"/>
</dbReference>
<protein>
    <recommendedName>
        <fullName evidence="2">histidine kinase</fullName>
        <ecNumber evidence="2">2.7.13.3</ecNumber>
    </recommendedName>
</protein>
<evidence type="ECO:0000313" key="12">
    <source>
        <dbReference type="EMBL" id="TQN46174.1"/>
    </source>
</evidence>
<dbReference type="InterPro" id="IPR036890">
    <property type="entry name" value="HATPase_C_sf"/>
</dbReference>
<dbReference type="InterPro" id="IPR003594">
    <property type="entry name" value="HATPase_dom"/>
</dbReference>
<evidence type="ECO:0000256" key="1">
    <source>
        <dbReference type="ARBA" id="ARBA00000085"/>
    </source>
</evidence>
<comment type="catalytic activity">
    <reaction evidence="1">
        <text>ATP + protein L-histidine = ADP + protein N-phospho-L-histidine.</text>
        <dbReference type="EC" id="2.7.13.3"/>
    </reaction>
</comment>
<dbReference type="SUPFAM" id="SSF55874">
    <property type="entry name" value="ATPase domain of HSP90 chaperone/DNA topoisomerase II/histidine kinase"/>
    <property type="match status" value="1"/>
</dbReference>
<name>A0A543PQ21_9MICO</name>
<proteinExistence type="predicted"/>
<dbReference type="SMART" id="SM00387">
    <property type="entry name" value="HATPase_c"/>
    <property type="match status" value="1"/>
</dbReference>
<evidence type="ECO:0000256" key="2">
    <source>
        <dbReference type="ARBA" id="ARBA00012438"/>
    </source>
</evidence>
<dbReference type="PANTHER" id="PTHR24421:SF10">
    <property type="entry name" value="NITRATE_NITRITE SENSOR PROTEIN NARQ"/>
    <property type="match status" value="1"/>
</dbReference>
<evidence type="ECO:0000259" key="11">
    <source>
        <dbReference type="SMART" id="SM00387"/>
    </source>
</evidence>
<evidence type="ECO:0000256" key="7">
    <source>
        <dbReference type="ARBA" id="ARBA00022840"/>
    </source>
</evidence>
<feature type="transmembrane region" description="Helical" evidence="10">
    <location>
        <begin position="95"/>
        <end position="123"/>
    </location>
</feature>
<feature type="domain" description="Histidine kinase/HSP90-like ATPase" evidence="11">
    <location>
        <begin position="352"/>
        <end position="451"/>
    </location>
</feature>
<evidence type="ECO:0000256" key="10">
    <source>
        <dbReference type="SAM" id="Phobius"/>
    </source>
</evidence>
<evidence type="ECO:0000256" key="5">
    <source>
        <dbReference type="ARBA" id="ARBA00022741"/>
    </source>
</evidence>
<dbReference type="Pfam" id="PF02518">
    <property type="entry name" value="HATPase_c"/>
    <property type="match status" value="1"/>
</dbReference>
<keyword evidence="6 12" id="KW-0418">Kinase</keyword>
<dbReference type="RefSeq" id="WP_141823020.1">
    <property type="nucleotide sequence ID" value="NZ_BAAAQC010000004.1"/>
</dbReference>
<feature type="region of interest" description="Disordered" evidence="9">
    <location>
        <begin position="299"/>
        <end position="319"/>
    </location>
</feature>
<keyword evidence="8" id="KW-0902">Two-component regulatory system</keyword>
<feature type="transmembrane region" description="Helical" evidence="10">
    <location>
        <begin position="184"/>
        <end position="207"/>
    </location>
</feature>